<dbReference type="InterPro" id="IPR009389">
    <property type="entry name" value="DUF1045"/>
</dbReference>
<comment type="caution">
    <text evidence="1">The sequence shown here is derived from an EMBL/GenBank/DDBJ whole genome shotgun (WGS) entry which is preliminary data.</text>
</comment>
<dbReference type="Pfam" id="PF06299">
    <property type="entry name" value="DUF1045"/>
    <property type="match status" value="1"/>
</dbReference>
<name>A0A176WZX7_AGRTU</name>
<accession>A0A176WZX7</accession>
<dbReference type="PIRSF" id="PIRSF033328">
    <property type="entry name" value="Phest_Mll4975"/>
    <property type="match status" value="1"/>
</dbReference>
<evidence type="ECO:0000313" key="1">
    <source>
        <dbReference type="EMBL" id="OAE39521.1"/>
    </source>
</evidence>
<evidence type="ECO:0008006" key="3">
    <source>
        <dbReference type="Google" id="ProtNLM"/>
    </source>
</evidence>
<gene>
    <name evidence="1" type="ORF">A7J57_24490</name>
</gene>
<protein>
    <recommendedName>
        <fullName evidence="3">DUF1045 domain-containing protein</fullName>
    </recommendedName>
</protein>
<organism evidence="1 2">
    <name type="scientific">Agrobacterium tumefaciens</name>
    <dbReference type="NCBI Taxonomy" id="358"/>
    <lineage>
        <taxon>Bacteria</taxon>
        <taxon>Pseudomonadati</taxon>
        <taxon>Pseudomonadota</taxon>
        <taxon>Alphaproteobacteria</taxon>
        <taxon>Hyphomicrobiales</taxon>
        <taxon>Rhizobiaceae</taxon>
        <taxon>Rhizobium/Agrobacterium group</taxon>
        <taxon>Agrobacterium</taxon>
        <taxon>Agrobacterium tumefaciens complex</taxon>
    </lineage>
</organism>
<sequence>MRYAIHFTPSPNDPLTAAAAAWLGRDVYSGQSVEPPGMIDLGMQEISYHTALPRRYGFHGTIKAPFRLAEGQSEAALLRDLMYFSGRQQPFTLPQLVVARHENVFSLVPERPCEVLHFFAARVVQEFDHYRAPLSDAEIERADPDRLSASQLTNLHRWGSPHVMDEFRFQMSLTGGVEPASCQRIERAVRKVFEPLLARPIQFSSLALFIEDEPGAPFRVHSLHPMGRVSARRIA</sequence>
<proteinExistence type="predicted"/>
<dbReference type="AlphaFoldDB" id="A0A176WZX7"/>
<evidence type="ECO:0000313" key="2">
    <source>
        <dbReference type="Proteomes" id="UP000077098"/>
    </source>
</evidence>
<reference evidence="1 2" key="1">
    <citation type="submission" date="2016-05" db="EMBL/GenBank/DDBJ databases">
        <authorList>
            <person name="Lavstsen T."/>
            <person name="Jespersen J.S."/>
        </authorList>
    </citation>
    <scope>NUCLEOTIDE SEQUENCE [LARGE SCALE GENOMIC DNA]</scope>
    <source>
        <strain evidence="1 2">KCJ1736</strain>
    </source>
</reference>
<dbReference type="EMBL" id="LXPS01000037">
    <property type="protein sequence ID" value="OAE39521.1"/>
    <property type="molecule type" value="Genomic_DNA"/>
</dbReference>
<dbReference type="RefSeq" id="WP_063950761.1">
    <property type="nucleotide sequence ID" value="NZ_LXPS01000037.1"/>
</dbReference>
<dbReference type="Proteomes" id="UP000077098">
    <property type="component" value="Unassembled WGS sequence"/>
</dbReference>